<name>A0AAD7ACR7_9AGAR</name>
<dbReference type="EMBL" id="JARIHO010000009">
    <property type="protein sequence ID" value="KAJ7355317.1"/>
    <property type="molecule type" value="Genomic_DNA"/>
</dbReference>
<evidence type="ECO:0000313" key="3">
    <source>
        <dbReference type="Proteomes" id="UP001218218"/>
    </source>
</evidence>
<accession>A0AAD7ACR7</accession>
<evidence type="ECO:0000256" key="1">
    <source>
        <dbReference type="SAM" id="MobiDB-lite"/>
    </source>
</evidence>
<feature type="region of interest" description="Disordered" evidence="1">
    <location>
        <begin position="188"/>
        <end position="237"/>
    </location>
</feature>
<feature type="compositionally biased region" description="Basic and acidic residues" evidence="1">
    <location>
        <begin position="194"/>
        <end position="215"/>
    </location>
</feature>
<proteinExistence type="predicted"/>
<organism evidence="2 3">
    <name type="scientific">Mycena albidolilacea</name>
    <dbReference type="NCBI Taxonomy" id="1033008"/>
    <lineage>
        <taxon>Eukaryota</taxon>
        <taxon>Fungi</taxon>
        <taxon>Dikarya</taxon>
        <taxon>Basidiomycota</taxon>
        <taxon>Agaricomycotina</taxon>
        <taxon>Agaricomycetes</taxon>
        <taxon>Agaricomycetidae</taxon>
        <taxon>Agaricales</taxon>
        <taxon>Marasmiineae</taxon>
        <taxon>Mycenaceae</taxon>
        <taxon>Mycena</taxon>
    </lineage>
</organism>
<evidence type="ECO:0000313" key="2">
    <source>
        <dbReference type="EMBL" id="KAJ7355317.1"/>
    </source>
</evidence>
<comment type="caution">
    <text evidence="2">The sequence shown here is derived from an EMBL/GenBank/DDBJ whole genome shotgun (WGS) entry which is preliminary data.</text>
</comment>
<sequence length="297" mass="33929">MAASIEYEDDPRGRSFLLRFQEFSRVDLWRWPHPRIVNFEYVFTAESRSVRGQLSRAEFSLRRAATYHQRGTSAERGQTQMMDVTLEKPRNTRPASNESKLNHTASIRKLGHTTVLASTTQNAHWTPGIMTLGEETLSRPGARDSHDRWLESTRTFLKSGTLPPGGDDLAHVDACVCRHRTGHIATGIANPPDEDLHAGAKTKAEKTRPERRYKTEPAASEVPPSEATGSKTKWKTQKTEICRRRDVFAWGGARYTARLGHEKGLGVRVTRESWQRQENAGRMRGRWEWNRKRRRGT</sequence>
<keyword evidence="3" id="KW-1185">Reference proteome</keyword>
<reference evidence="2" key="1">
    <citation type="submission" date="2023-03" db="EMBL/GenBank/DDBJ databases">
        <title>Massive genome expansion in bonnet fungi (Mycena s.s.) driven by repeated elements and novel gene families across ecological guilds.</title>
        <authorList>
            <consortium name="Lawrence Berkeley National Laboratory"/>
            <person name="Harder C.B."/>
            <person name="Miyauchi S."/>
            <person name="Viragh M."/>
            <person name="Kuo A."/>
            <person name="Thoen E."/>
            <person name="Andreopoulos B."/>
            <person name="Lu D."/>
            <person name="Skrede I."/>
            <person name="Drula E."/>
            <person name="Henrissat B."/>
            <person name="Morin E."/>
            <person name="Kohler A."/>
            <person name="Barry K."/>
            <person name="LaButti K."/>
            <person name="Morin E."/>
            <person name="Salamov A."/>
            <person name="Lipzen A."/>
            <person name="Mereny Z."/>
            <person name="Hegedus B."/>
            <person name="Baldrian P."/>
            <person name="Stursova M."/>
            <person name="Weitz H."/>
            <person name="Taylor A."/>
            <person name="Grigoriev I.V."/>
            <person name="Nagy L.G."/>
            <person name="Martin F."/>
            <person name="Kauserud H."/>
        </authorList>
    </citation>
    <scope>NUCLEOTIDE SEQUENCE</scope>
    <source>
        <strain evidence="2">CBHHK002</strain>
    </source>
</reference>
<dbReference type="AlphaFoldDB" id="A0AAD7ACR7"/>
<protein>
    <submittedName>
        <fullName evidence="2">Uncharacterized protein</fullName>
    </submittedName>
</protein>
<dbReference type="Proteomes" id="UP001218218">
    <property type="component" value="Unassembled WGS sequence"/>
</dbReference>
<gene>
    <name evidence="2" type="ORF">DFH08DRAFT_803359</name>
</gene>